<dbReference type="Proteomes" id="UP000003959">
    <property type="component" value="Unassembled WGS sequence"/>
</dbReference>
<evidence type="ECO:0000313" key="3">
    <source>
        <dbReference type="EMBL" id="EGJ34147.1"/>
    </source>
</evidence>
<dbReference type="RefSeq" id="WP_008181293.1">
    <property type="nucleotide sequence ID" value="NZ_GL890840.1"/>
</dbReference>
<dbReference type="AlphaFoldDB" id="F4XN88"/>
<dbReference type="Pfam" id="PF13795">
    <property type="entry name" value="HupE_UreJ_2"/>
    <property type="match status" value="1"/>
</dbReference>
<feature type="signal peptide" evidence="2">
    <location>
        <begin position="1"/>
        <end position="26"/>
    </location>
</feature>
<keyword evidence="1" id="KW-0812">Transmembrane</keyword>
<feature type="transmembrane region" description="Helical" evidence="1">
    <location>
        <begin position="218"/>
        <end position="236"/>
    </location>
</feature>
<evidence type="ECO:0000256" key="1">
    <source>
        <dbReference type="SAM" id="Phobius"/>
    </source>
</evidence>
<dbReference type="OrthoDB" id="271709at2"/>
<dbReference type="eggNOG" id="COG2370">
    <property type="taxonomic scope" value="Bacteria"/>
</dbReference>
<feature type="transmembrane region" description="Helical" evidence="1">
    <location>
        <begin position="248"/>
        <end position="269"/>
    </location>
</feature>
<feature type="chain" id="PRO_5003324397" description="HupE/UreJ family protein" evidence="2">
    <location>
        <begin position="27"/>
        <end position="344"/>
    </location>
</feature>
<keyword evidence="2" id="KW-0732">Signal</keyword>
<evidence type="ECO:0008006" key="5">
    <source>
        <dbReference type="Google" id="ProtNLM"/>
    </source>
</evidence>
<organism evidence="3 4">
    <name type="scientific">Moorena producens 3L</name>
    <dbReference type="NCBI Taxonomy" id="489825"/>
    <lineage>
        <taxon>Bacteria</taxon>
        <taxon>Bacillati</taxon>
        <taxon>Cyanobacteriota</taxon>
        <taxon>Cyanophyceae</taxon>
        <taxon>Coleofasciculales</taxon>
        <taxon>Coleofasciculaceae</taxon>
        <taxon>Moorena</taxon>
    </lineage>
</organism>
<keyword evidence="1" id="KW-0472">Membrane</keyword>
<reference evidence="4" key="1">
    <citation type="journal article" date="2011" name="Proc. Natl. Acad. Sci. U.S.A.">
        <title>Genomic insights into the physiology and ecology of the marine filamentous cyanobacterium Lyngbya majuscula.</title>
        <authorList>
            <person name="Jones A.C."/>
            <person name="Monroe E.A."/>
            <person name="Podell S."/>
            <person name="Hess W.R."/>
            <person name="Klages S."/>
            <person name="Esquenazi E."/>
            <person name="Niessen S."/>
            <person name="Hoover H."/>
            <person name="Rothmann M."/>
            <person name="Lasken R.S."/>
            <person name="Yates J.R.III."/>
            <person name="Reinhardt R."/>
            <person name="Kube M."/>
            <person name="Burkart M.D."/>
            <person name="Allen E.E."/>
            <person name="Dorrestein P.C."/>
            <person name="Gerwick W.H."/>
            <person name="Gerwick L."/>
        </authorList>
    </citation>
    <scope>NUCLEOTIDE SEQUENCE [LARGE SCALE GENOMIC DNA]</scope>
    <source>
        <strain evidence="4">3L</strain>
    </source>
</reference>
<feature type="transmembrane region" description="Helical" evidence="1">
    <location>
        <begin position="281"/>
        <end position="304"/>
    </location>
</feature>
<evidence type="ECO:0000256" key="2">
    <source>
        <dbReference type="SAM" id="SignalP"/>
    </source>
</evidence>
<sequence length="344" mass="37151">MNLGKWICIALLVCLGLGCYPAPAQAHGFQTSYLELREQPSGQVEVVWKTPSAMSFGDEGLSSPMTISPVFPSHCTGVTVPKVMATPTTRITRWTLDCGKNGLAEETIAFPGLLQSSLEVLLRVEWADGHSQTTMVPTGEETFVIPEKTTVFAVGQTYLKLGVEHIFSGIDHLLFVLGLVLIVGPSWRLVKTITAFTLAHSITLGAATLGLVNVPQAPVEAVIALSILFLASELAHSRQGKPGLTEQYPWLVALTFGLLHGFGFAGALAEVGLPPQDIPPALLFFNVGVELGQLAFVLVVVAVMESLKRFGSENYPRWLGWVPTYSIGILASFWCFQRVAAFWG</sequence>
<dbReference type="HOGENOM" id="CLU_043645_0_0_3"/>
<evidence type="ECO:0000313" key="4">
    <source>
        <dbReference type="Proteomes" id="UP000003959"/>
    </source>
</evidence>
<dbReference type="InterPro" id="IPR032809">
    <property type="entry name" value="Put_HupE_UreJ"/>
</dbReference>
<accession>F4XN88</accession>
<gene>
    <name evidence="3" type="ORF">LYNGBM3L_23630</name>
</gene>
<keyword evidence="4" id="KW-1185">Reference proteome</keyword>
<feature type="transmembrane region" description="Helical" evidence="1">
    <location>
        <begin position="166"/>
        <end position="183"/>
    </location>
</feature>
<proteinExistence type="predicted"/>
<name>F4XN88_9CYAN</name>
<dbReference type="PROSITE" id="PS51257">
    <property type="entry name" value="PROKAR_LIPOPROTEIN"/>
    <property type="match status" value="1"/>
</dbReference>
<protein>
    <recommendedName>
        <fullName evidence="5">HupE/UreJ family protein</fullName>
    </recommendedName>
</protein>
<dbReference type="EMBL" id="GL890840">
    <property type="protein sequence ID" value="EGJ34147.1"/>
    <property type="molecule type" value="Genomic_DNA"/>
</dbReference>
<keyword evidence="1" id="KW-1133">Transmembrane helix</keyword>
<feature type="transmembrane region" description="Helical" evidence="1">
    <location>
        <begin position="325"/>
        <end position="343"/>
    </location>
</feature>